<dbReference type="GO" id="GO:0046813">
    <property type="term" value="P:receptor-mediated virion attachment to host cell"/>
    <property type="evidence" value="ECO:0007669"/>
    <property type="project" value="TreeGrafter"/>
</dbReference>
<dbReference type="Pfam" id="PF13174">
    <property type="entry name" value="TPR_6"/>
    <property type="match status" value="2"/>
</dbReference>
<dbReference type="SMART" id="SM00028">
    <property type="entry name" value="TPR"/>
    <property type="match status" value="6"/>
</dbReference>
<organism evidence="5 6">
    <name type="scientific">Okeania hirsuta</name>
    <dbReference type="NCBI Taxonomy" id="1458930"/>
    <lineage>
        <taxon>Bacteria</taxon>
        <taxon>Bacillati</taxon>
        <taxon>Cyanobacteriota</taxon>
        <taxon>Cyanophyceae</taxon>
        <taxon>Oscillatoriophycideae</taxon>
        <taxon>Oscillatoriales</taxon>
        <taxon>Microcoleaceae</taxon>
        <taxon>Okeania</taxon>
    </lineage>
</organism>
<dbReference type="Proteomes" id="UP000269154">
    <property type="component" value="Unassembled WGS sequence"/>
</dbReference>
<feature type="signal peptide" evidence="4">
    <location>
        <begin position="1"/>
        <end position="28"/>
    </location>
</feature>
<gene>
    <name evidence="5" type="ORF">D5R40_25180</name>
</gene>
<dbReference type="Pfam" id="PF13414">
    <property type="entry name" value="TPR_11"/>
    <property type="match status" value="1"/>
</dbReference>
<evidence type="ECO:0000256" key="2">
    <source>
        <dbReference type="ARBA" id="ARBA00022803"/>
    </source>
</evidence>
<dbReference type="AlphaFoldDB" id="A0A3N6P1M7"/>
<dbReference type="RefSeq" id="WP_124147552.1">
    <property type="nucleotide sequence ID" value="NZ_CAWOKI010000289.1"/>
</dbReference>
<dbReference type="PANTHER" id="PTHR44858:SF1">
    <property type="entry name" value="UDP-N-ACETYLGLUCOSAMINE--PEPTIDE N-ACETYLGLUCOSAMINYLTRANSFERASE SPINDLY-RELATED"/>
    <property type="match status" value="1"/>
</dbReference>
<keyword evidence="2 3" id="KW-0802">TPR repeat</keyword>
<dbReference type="OrthoDB" id="479590at2"/>
<dbReference type="GO" id="GO:0009279">
    <property type="term" value="C:cell outer membrane"/>
    <property type="evidence" value="ECO:0007669"/>
    <property type="project" value="TreeGrafter"/>
</dbReference>
<keyword evidence="6" id="KW-1185">Reference proteome</keyword>
<comment type="caution">
    <text evidence="5">The sequence shown here is derived from an EMBL/GenBank/DDBJ whole genome shotgun (WGS) entry which is preliminary data.</text>
</comment>
<evidence type="ECO:0000256" key="4">
    <source>
        <dbReference type="SAM" id="SignalP"/>
    </source>
</evidence>
<evidence type="ECO:0000313" key="6">
    <source>
        <dbReference type="Proteomes" id="UP000269154"/>
    </source>
</evidence>
<feature type="repeat" description="TPR" evidence="3">
    <location>
        <begin position="145"/>
        <end position="178"/>
    </location>
</feature>
<feature type="repeat" description="TPR" evidence="3">
    <location>
        <begin position="77"/>
        <end position="110"/>
    </location>
</feature>
<dbReference type="SUPFAM" id="SSF48452">
    <property type="entry name" value="TPR-like"/>
    <property type="match status" value="1"/>
</dbReference>
<accession>A0A3N6P1M7</accession>
<dbReference type="PROSITE" id="PS50293">
    <property type="entry name" value="TPR_REGION"/>
    <property type="match status" value="2"/>
</dbReference>
<dbReference type="InterPro" id="IPR050498">
    <property type="entry name" value="Ycf3"/>
</dbReference>
<dbReference type="InterPro" id="IPR019734">
    <property type="entry name" value="TPR_rpt"/>
</dbReference>
<name>A0A3N6P1M7_9CYAN</name>
<dbReference type="PANTHER" id="PTHR44858">
    <property type="entry name" value="TETRATRICOPEPTIDE REPEAT PROTEIN 6"/>
    <property type="match status" value="1"/>
</dbReference>
<dbReference type="EMBL" id="RCBY01000201">
    <property type="protein sequence ID" value="RQH28881.1"/>
    <property type="molecule type" value="Genomic_DNA"/>
</dbReference>
<protein>
    <submittedName>
        <fullName evidence="5">Tetratricopeptide repeat protein</fullName>
    </submittedName>
</protein>
<evidence type="ECO:0000256" key="3">
    <source>
        <dbReference type="PROSITE-ProRule" id="PRU00339"/>
    </source>
</evidence>
<dbReference type="Gene3D" id="1.25.40.10">
    <property type="entry name" value="Tetratricopeptide repeat domain"/>
    <property type="match status" value="2"/>
</dbReference>
<dbReference type="InterPro" id="IPR011990">
    <property type="entry name" value="TPR-like_helical_dom_sf"/>
</dbReference>
<evidence type="ECO:0000313" key="5">
    <source>
        <dbReference type="EMBL" id="RQH28881.1"/>
    </source>
</evidence>
<proteinExistence type="predicted"/>
<feature type="repeat" description="TPR" evidence="3">
    <location>
        <begin position="111"/>
        <end position="144"/>
    </location>
</feature>
<keyword evidence="4" id="KW-0732">Signal</keyword>
<dbReference type="PROSITE" id="PS50005">
    <property type="entry name" value="TPR"/>
    <property type="match status" value="3"/>
</dbReference>
<evidence type="ECO:0000256" key="1">
    <source>
        <dbReference type="ARBA" id="ARBA00022737"/>
    </source>
</evidence>
<feature type="chain" id="PRO_5018025798" evidence="4">
    <location>
        <begin position="29"/>
        <end position="273"/>
    </location>
</feature>
<reference evidence="5 6" key="1">
    <citation type="journal article" date="2018" name="ACS Chem. Biol.">
        <title>Ketoreductase domain dysfunction expands chemodiversity: malyngamide biosynthesis in the cyanobacterium Okeania hirsuta.</title>
        <authorList>
            <person name="Moss N.A."/>
            <person name="Leao T."/>
            <person name="Rankin M."/>
            <person name="McCullough T.M."/>
            <person name="Qu P."/>
            <person name="Korobeynikov A."/>
            <person name="Smith J.L."/>
            <person name="Gerwick L."/>
            <person name="Gerwick W.H."/>
        </authorList>
    </citation>
    <scope>NUCLEOTIDE SEQUENCE [LARGE SCALE GENOMIC DNA]</scope>
    <source>
        <strain evidence="5 6">PAB10Feb10-1</strain>
    </source>
</reference>
<keyword evidence="1" id="KW-0677">Repeat</keyword>
<dbReference type="Pfam" id="PF00515">
    <property type="entry name" value="TPR_1"/>
    <property type="match status" value="1"/>
</dbReference>
<sequence>MPHLIRKLFITILLLSVFCLSNPVTVIAATQPQNITPTQLEELESLFDQALNASNNGDFANAEKLWTQILEQYPYNPAIWSNRGNIRLSQNKIEEAISDYQKAIEIFPDAPDPYLNRGIAYERLNKWSEAIADYNQVIELDPTDPVAYNNRGNAEGGLGEWEKATEDYKKASELAPEYAFARANYSLALYQIGQTQEAVKTIKSLVRKYPNFADMRAALTACLWEQGKKGEAESNWVAAVGLDGRYQDLDWVANIRRWPPKLVNDLEKFINLE</sequence>